<accession>A0A2K3N4H2</accession>
<dbReference type="PANTHER" id="PTHR47074">
    <property type="entry name" value="BNAC02G40300D PROTEIN"/>
    <property type="match status" value="1"/>
</dbReference>
<name>A0A2K3N4H2_TRIPR</name>
<evidence type="ECO:0000259" key="1">
    <source>
        <dbReference type="Pfam" id="PF13456"/>
    </source>
</evidence>
<proteinExistence type="predicted"/>
<feature type="domain" description="RNase H type-1" evidence="1">
    <location>
        <begin position="90"/>
        <end position="168"/>
    </location>
</feature>
<keyword evidence="2" id="KW-0687">Ribonucleoprotein</keyword>
<reference evidence="2 3" key="2">
    <citation type="journal article" date="2017" name="Front. Plant Sci.">
        <title>Gene Classification and Mining of Molecular Markers Useful in Red Clover (Trifolium pratense) Breeding.</title>
        <authorList>
            <person name="Istvanek J."/>
            <person name="Dluhosova J."/>
            <person name="Dluhos P."/>
            <person name="Patkova L."/>
            <person name="Nedelnik J."/>
            <person name="Repkova J."/>
        </authorList>
    </citation>
    <scope>NUCLEOTIDE SEQUENCE [LARGE SCALE GENOMIC DNA]</scope>
    <source>
        <strain evidence="3">cv. Tatra</strain>
        <tissue evidence="2">Young leaves</tissue>
    </source>
</reference>
<dbReference type="GO" id="GO:0004523">
    <property type="term" value="F:RNA-DNA hybrid ribonuclease activity"/>
    <property type="evidence" value="ECO:0007669"/>
    <property type="project" value="InterPro"/>
</dbReference>
<dbReference type="Pfam" id="PF13456">
    <property type="entry name" value="RVT_3"/>
    <property type="match status" value="1"/>
</dbReference>
<dbReference type="EMBL" id="ASHM01016094">
    <property type="protein sequence ID" value="PNX97926.1"/>
    <property type="molecule type" value="Genomic_DNA"/>
</dbReference>
<dbReference type="AlphaFoldDB" id="A0A2K3N4H2"/>
<protein>
    <submittedName>
        <fullName evidence="2">60S ribosomal protein l23</fullName>
    </submittedName>
</protein>
<dbReference type="InterPro" id="IPR044730">
    <property type="entry name" value="RNase_H-like_dom_plant"/>
</dbReference>
<evidence type="ECO:0000313" key="3">
    <source>
        <dbReference type="Proteomes" id="UP000236291"/>
    </source>
</evidence>
<dbReference type="GO" id="GO:0005840">
    <property type="term" value="C:ribosome"/>
    <property type="evidence" value="ECO:0007669"/>
    <property type="project" value="UniProtKB-KW"/>
</dbReference>
<dbReference type="InterPro" id="IPR036397">
    <property type="entry name" value="RNaseH_sf"/>
</dbReference>
<dbReference type="InterPro" id="IPR002156">
    <property type="entry name" value="RNaseH_domain"/>
</dbReference>
<dbReference type="CDD" id="cd06222">
    <property type="entry name" value="RNase_H_like"/>
    <property type="match status" value="1"/>
</dbReference>
<dbReference type="STRING" id="57577.A0A2K3N4H2"/>
<dbReference type="InterPro" id="IPR052929">
    <property type="entry name" value="RNase_H-like_EbsB-rel"/>
</dbReference>
<evidence type="ECO:0000313" key="2">
    <source>
        <dbReference type="EMBL" id="PNX97926.1"/>
    </source>
</evidence>
<dbReference type="PANTHER" id="PTHR47074:SF48">
    <property type="entry name" value="POLYNUCLEOTIDYL TRANSFERASE, RIBONUCLEASE H-LIKE SUPERFAMILY PROTEIN"/>
    <property type="match status" value="1"/>
</dbReference>
<gene>
    <name evidence="2" type="ORF">L195_g021165</name>
</gene>
<dbReference type="GO" id="GO:0003676">
    <property type="term" value="F:nucleic acid binding"/>
    <property type="evidence" value="ECO:0007669"/>
    <property type="project" value="InterPro"/>
</dbReference>
<dbReference type="Gene3D" id="3.30.420.10">
    <property type="entry name" value="Ribonuclease H-like superfamily/Ribonuclease H"/>
    <property type="match status" value="1"/>
</dbReference>
<keyword evidence="2" id="KW-0689">Ribosomal protein</keyword>
<organism evidence="2 3">
    <name type="scientific">Trifolium pratense</name>
    <name type="common">Red clover</name>
    <dbReference type="NCBI Taxonomy" id="57577"/>
    <lineage>
        <taxon>Eukaryota</taxon>
        <taxon>Viridiplantae</taxon>
        <taxon>Streptophyta</taxon>
        <taxon>Embryophyta</taxon>
        <taxon>Tracheophyta</taxon>
        <taxon>Spermatophyta</taxon>
        <taxon>Magnoliopsida</taxon>
        <taxon>eudicotyledons</taxon>
        <taxon>Gunneridae</taxon>
        <taxon>Pentapetalae</taxon>
        <taxon>rosids</taxon>
        <taxon>fabids</taxon>
        <taxon>Fabales</taxon>
        <taxon>Fabaceae</taxon>
        <taxon>Papilionoideae</taxon>
        <taxon>50 kb inversion clade</taxon>
        <taxon>NPAAA clade</taxon>
        <taxon>Hologalegina</taxon>
        <taxon>IRL clade</taxon>
        <taxon>Trifolieae</taxon>
        <taxon>Trifolium</taxon>
    </lineage>
</organism>
<sequence length="175" mass="20066">MPPCNGNWEFMVEKEWRAVQTLEDWRQACAKDKPAAAHQQNSVSLRWRKPVSGRLKCNIDAALFDDNNSFGCGIWCFGRSKVNLVQMHTHPNPIEAEACVMQVLKWLQDKEMHRIMLEIGCMQVVESLKNEVGRITSRCKSLVLNFNNLRVSYVRRQANQVAHSLARASCYFSPA</sequence>
<comment type="caution">
    <text evidence="2">The sequence shown here is derived from an EMBL/GenBank/DDBJ whole genome shotgun (WGS) entry which is preliminary data.</text>
</comment>
<reference evidence="2 3" key="1">
    <citation type="journal article" date="2014" name="Am. J. Bot.">
        <title>Genome assembly and annotation for red clover (Trifolium pratense; Fabaceae).</title>
        <authorList>
            <person name="Istvanek J."/>
            <person name="Jaros M."/>
            <person name="Krenek A."/>
            <person name="Repkova J."/>
        </authorList>
    </citation>
    <scope>NUCLEOTIDE SEQUENCE [LARGE SCALE GENOMIC DNA]</scope>
    <source>
        <strain evidence="3">cv. Tatra</strain>
        <tissue evidence="2">Young leaves</tissue>
    </source>
</reference>
<dbReference type="Proteomes" id="UP000236291">
    <property type="component" value="Unassembled WGS sequence"/>
</dbReference>